<dbReference type="Gene3D" id="3.40.1190.20">
    <property type="match status" value="1"/>
</dbReference>
<dbReference type="AlphaFoldDB" id="A0A5C5VW49"/>
<evidence type="ECO:0000313" key="1">
    <source>
        <dbReference type="EMBL" id="TWT42906.1"/>
    </source>
</evidence>
<keyword evidence="1" id="KW-0808">Transferase</keyword>
<dbReference type="SUPFAM" id="SSF53613">
    <property type="entry name" value="Ribokinase-like"/>
    <property type="match status" value="1"/>
</dbReference>
<name>A0A5C5VW49_9BACT</name>
<keyword evidence="2" id="KW-1185">Reference proteome</keyword>
<dbReference type="RefSeq" id="WP_146574779.1">
    <property type="nucleotide sequence ID" value="NZ_SJPH01000005.1"/>
</dbReference>
<protein>
    <submittedName>
        <fullName evidence="1">PfkB family carbohydrate kinase</fullName>
    </submittedName>
</protein>
<organism evidence="1 2">
    <name type="scientific">Botrimarina hoheduenensis</name>
    <dbReference type="NCBI Taxonomy" id="2528000"/>
    <lineage>
        <taxon>Bacteria</taxon>
        <taxon>Pseudomonadati</taxon>
        <taxon>Planctomycetota</taxon>
        <taxon>Planctomycetia</taxon>
        <taxon>Pirellulales</taxon>
        <taxon>Lacipirellulaceae</taxon>
        <taxon>Botrimarina</taxon>
    </lineage>
</organism>
<dbReference type="InterPro" id="IPR002173">
    <property type="entry name" value="Carboh/pur_kinase_PfkB_CS"/>
</dbReference>
<reference evidence="1 2" key="1">
    <citation type="submission" date="2019-02" db="EMBL/GenBank/DDBJ databases">
        <title>Deep-cultivation of Planctomycetes and their phenomic and genomic characterization uncovers novel biology.</title>
        <authorList>
            <person name="Wiegand S."/>
            <person name="Jogler M."/>
            <person name="Boedeker C."/>
            <person name="Pinto D."/>
            <person name="Vollmers J."/>
            <person name="Rivas-Marin E."/>
            <person name="Kohn T."/>
            <person name="Peeters S.H."/>
            <person name="Heuer A."/>
            <person name="Rast P."/>
            <person name="Oberbeckmann S."/>
            <person name="Bunk B."/>
            <person name="Jeske O."/>
            <person name="Meyerdierks A."/>
            <person name="Storesund J.E."/>
            <person name="Kallscheuer N."/>
            <person name="Luecker S."/>
            <person name="Lage O.M."/>
            <person name="Pohl T."/>
            <person name="Merkel B.J."/>
            <person name="Hornburger P."/>
            <person name="Mueller R.-W."/>
            <person name="Bruemmer F."/>
            <person name="Labrenz M."/>
            <person name="Spormann A.M."/>
            <person name="Op Den Camp H."/>
            <person name="Overmann J."/>
            <person name="Amann R."/>
            <person name="Jetten M.S.M."/>
            <person name="Mascher T."/>
            <person name="Medema M.H."/>
            <person name="Devos D.P."/>
            <person name="Kaster A.-K."/>
            <person name="Ovreas L."/>
            <person name="Rohde M."/>
            <person name="Galperin M.Y."/>
            <person name="Jogler C."/>
        </authorList>
    </citation>
    <scope>NUCLEOTIDE SEQUENCE [LARGE SCALE GENOMIC DNA]</scope>
    <source>
        <strain evidence="1 2">Pla111</strain>
    </source>
</reference>
<dbReference type="PROSITE" id="PS00584">
    <property type="entry name" value="PFKB_KINASES_2"/>
    <property type="match status" value="1"/>
</dbReference>
<evidence type="ECO:0000313" key="2">
    <source>
        <dbReference type="Proteomes" id="UP000318995"/>
    </source>
</evidence>
<dbReference type="OrthoDB" id="787163at2"/>
<dbReference type="Proteomes" id="UP000318995">
    <property type="component" value="Unassembled WGS sequence"/>
</dbReference>
<proteinExistence type="predicted"/>
<dbReference type="GO" id="GO:0016301">
    <property type="term" value="F:kinase activity"/>
    <property type="evidence" value="ECO:0007669"/>
    <property type="project" value="UniProtKB-KW"/>
</dbReference>
<dbReference type="EMBL" id="SJPH01000005">
    <property type="protein sequence ID" value="TWT42906.1"/>
    <property type="molecule type" value="Genomic_DNA"/>
</dbReference>
<comment type="caution">
    <text evidence="1">The sequence shown here is derived from an EMBL/GenBank/DDBJ whole genome shotgun (WGS) entry which is preliminary data.</text>
</comment>
<dbReference type="InterPro" id="IPR029056">
    <property type="entry name" value="Ribokinase-like"/>
</dbReference>
<dbReference type="Pfam" id="PF25270">
    <property type="entry name" value="Khk"/>
    <property type="match status" value="1"/>
</dbReference>
<keyword evidence="1" id="KW-0418">Kinase</keyword>
<sequence>MDREQLARKIESRADELSQQRVVTGFDGFVDEMLSVVQTRHGEANYERVATIEHFGSLISAAAGHSSLREAVVTSVEPGGCAVNMGDGLTALGIGVETFATLGDPIHAAFAKYGQQARLHSWGDSPGRTLAFEFDDGKLMFSHVSQLASFTAQEVGRRLGEGEYQRACQAASLIALTDWTLYPHMTQVWRLLAVEVFAKLTQRKALLIDLVDPSSRSEADVRDMLAVLPELNAQLRVTLGLNQNEANVLSRLVGIATVAPADPLASAAQAAALRLAVGVEEVVLHASRFAVAADSSGTTALNGPYTSTPIKSTGAGDRFNAGYAAGLLLELGPAERLAFGVAASGVFVRTGQSAELRQVTALLRNFESWSP</sequence>
<accession>A0A5C5VW49</accession>
<gene>
    <name evidence="1" type="ORF">Pla111_25440</name>
</gene>
<dbReference type="InterPro" id="IPR057621">
    <property type="entry name" value="Khk_prokaryotic"/>
</dbReference>